<evidence type="ECO:0000313" key="10">
    <source>
        <dbReference type="Proteomes" id="UP000321685"/>
    </source>
</evidence>
<dbReference type="PROSITE" id="PS51078">
    <property type="entry name" value="ICLR_ED"/>
    <property type="match status" value="1"/>
</dbReference>
<dbReference type="SUPFAM" id="SSF55781">
    <property type="entry name" value="GAF domain-like"/>
    <property type="match status" value="1"/>
</dbReference>
<comment type="caution">
    <text evidence="9">The sequence shown here is derived from an EMBL/GenBank/DDBJ whole genome shotgun (WGS) entry which is preliminary data.</text>
</comment>
<dbReference type="GO" id="GO:0006071">
    <property type="term" value="P:glycerol metabolic process"/>
    <property type="evidence" value="ECO:0007669"/>
    <property type="project" value="UniProtKB-KW"/>
</dbReference>
<evidence type="ECO:0000259" key="8">
    <source>
        <dbReference type="PROSITE" id="PS51078"/>
    </source>
</evidence>
<keyword evidence="10" id="KW-1185">Reference proteome</keyword>
<evidence type="ECO:0000313" key="9">
    <source>
        <dbReference type="EMBL" id="GEL26943.1"/>
    </source>
</evidence>
<comment type="function">
    <text evidence="5">May be an activator protein for the gylABX operon.</text>
</comment>
<proteinExistence type="predicted"/>
<dbReference type="GO" id="GO:0003677">
    <property type="term" value="F:DNA binding"/>
    <property type="evidence" value="ECO:0007669"/>
    <property type="project" value="UniProtKB-KW"/>
</dbReference>
<evidence type="ECO:0000256" key="4">
    <source>
        <dbReference type="ARBA" id="ARBA00023163"/>
    </source>
</evidence>
<evidence type="ECO:0000256" key="1">
    <source>
        <dbReference type="ARBA" id="ARBA00022798"/>
    </source>
</evidence>
<keyword evidence="2" id="KW-0805">Transcription regulation</keyword>
<dbReference type="InterPro" id="IPR050707">
    <property type="entry name" value="HTH_MetabolicPath_Reg"/>
</dbReference>
<dbReference type="GO" id="GO:0045892">
    <property type="term" value="P:negative regulation of DNA-templated transcription"/>
    <property type="evidence" value="ECO:0007669"/>
    <property type="project" value="TreeGrafter"/>
</dbReference>
<dbReference type="SUPFAM" id="SSF46785">
    <property type="entry name" value="Winged helix' DNA-binding domain"/>
    <property type="match status" value="1"/>
</dbReference>
<evidence type="ECO:0000256" key="3">
    <source>
        <dbReference type="ARBA" id="ARBA00023125"/>
    </source>
</evidence>
<organism evidence="9 10">
    <name type="scientific">Pseudonocardia sulfidoxydans NBRC 16205</name>
    <dbReference type="NCBI Taxonomy" id="1223511"/>
    <lineage>
        <taxon>Bacteria</taxon>
        <taxon>Bacillati</taxon>
        <taxon>Actinomycetota</taxon>
        <taxon>Actinomycetes</taxon>
        <taxon>Pseudonocardiales</taxon>
        <taxon>Pseudonocardiaceae</taxon>
        <taxon>Pseudonocardia</taxon>
    </lineage>
</organism>
<dbReference type="Gene3D" id="1.10.10.10">
    <property type="entry name" value="Winged helix-like DNA-binding domain superfamily/Winged helix DNA-binding domain"/>
    <property type="match status" value="1"/>
</dbReference>
<accession>A0A511DRV1</accession>
<feature type="domain" description="HTH iclR-type" evidence="7">
    <location>
        <begin position="12"/>
        <end position="73"/>
    </location>
</feature>
<dbReference type="InterPro" id="IPR014757">
    <property type="entry name" value="Tscrpt_reg_IclR_C"/>
</dbReference>
<dbReference type="Proteomes" id="UP000321685">
    <property type="component" value="Unassembled WGS sequence"/>
</dbReference>
<dbReference type="InterPro" id="IPR036390">
    <property type="entry name" value="WH_DNA-bd_sf"/>
</dbReference>
<name>A0A511DRV1_9PSEU</name>
<keyword evidence="3" id="KW-0238">DNA-binding</keyword>
<dbReference type="RefSeq" id="WP_147115787.1">
    <property type="nucleotide sequence ID" value="NZ_BJVJ01000125.1"/>
</dbReference>
<dbReference type="InterPro" id="IPR029016">
    <property type="entry name" value="GAF-like_dom_sf"/>
</dbReference>
<dbReference type="PANTHER" id="PTHR30136:SF24">
    <property type="entry name" value="HTH-TYPE TRANSCRIPTIONAL REPRESSOR ALLR"/>
    <property type="match status" value="1"/>
</dbReference>
<reference evidence="9 10" key="1">
    <citation type="submission" date="2019-07" db="EMBL/GenBank/DDBJ databases">
        <title>Whole genome shotgun sequence of Pseudonocardia sulfidoxydans NBRC 16205.</title>
        <authorList>
            <person name="Hosoyama A."/>
            <person name="Uohara A."/>
            <person name="Ohji S."/>
            <person name="Ichikawa N."/>
        </authorList>
    </citation>
    <scope>NUCLEOTIDE SEQUENCE [LARGE SCALE GENOMIC DNA]</scope>
    <source>
        <strain evidence="9 10">NBRC 16205</strain>
    </source>
</reference>
<gene>
    <name evidence="9" type="ORF">PSU4_58970</name>
</gene>
<dbReference type="EMBL" id="BJVJ01000125">
    <property type="protein sequence ID" value="GEL26943.1"/>
    <property type="molecule type" value="Genomic_DNA"/>
</dbReference>
<dbReference type="InterPro" id="IPR036388">
    <property type="entry name" value="WH-like_DNA-bd_sf"/>
</dbReference>
<dbReference type="Gene3D" id="3.30.450.40">
    <property type="match status" value="1"/>
</dbReference>
<keyword evidence="1" id="KW-0319">Glycerol metabolism</keyword>
<evidence type="ECO:0000256" key="6">
    <source>
        <dbReference type="ARBA" id="ARBA00070406"/>
    </source>
</evidence>
<dbReference type="SMART" id="SM00346">
    <property type="entry name" value="HTH_ICLR"/>
    <property type="match status" value="1"/>
</dbReference>
<sequence length="247" mass="26665">MPRSPSTDKAGLTSVRNALSVLNLLSDGVELRVVDVARSLGVAVSTAHRLMATLVEEGFLRQSPNSRRYLVGPAALRLGRAVSYEQTLRRFARPYLQTLCRELNETINLQILVGADVYFLLSAEDRHQLRVAQREGSRLPARATAGGKVLLAAIGDPVSAGWGSDMRIELTQVRSNGYAVNLSDVDDSVRAIAVPVREPDGECLAALSLAAPTVRLPDVRLPLVLTALQRAATEIGRDYAGKWSPTG</sequence>
<dbReference type="InterPro" id="IPR005471">
    <property type="entry name" value="Tscrpt_reg_IclR_N"/>
</dbReference>
<dbReference type="OrthoDB" id="7274111at2"/>
<dbReference type="PANTHER" id="PTHR30136">
    <property type="entry name" value="HELIX-TURN-HELIX TRANSCRIPTIONAL REGULATOR, ICLR FAMILY"/>
    <property type="match status" value="1"/>
</dbReference>
<evidence type="ECO:0000259" key="7">
    <source>
        <dbReference type="PROSITE" id="PS51077"/>
    </source>
</evidence>
<evidence type="ECO:0000256" key="2">
    <source>
        <dbReference type="ARBA" id="ARBA00023015"/>
    </source>
</evidence>
<dbReference type="PROSITE" id="PS51077">
    <property type="entry name" value="HTH_ICLR"/>
    <property type="match status" value="1"/>
</dbReference>
<evidence type="ECO:0000256" key="5">
    <source>
        <dbReference type="ARBA" id="ARBA00058938"/>
    </source>
</evidence>
<dbReference type="Pfam" id="PF09339">
    <property type="entry name" value="HTH_IclR"/>
    <property type="match status" value="1"/>
</dbReference>
<keyword evidence="4" id="KW-0804">Transcription</keyword>
<dbReference type="AlphaFoldDB" id="A0A511DRV1"/>
<dbReference type="Pfam" id="PF01614">
    <property type="entry name" value="IclR_C"/>
    <property type="match status" value="2"/>
</dbReference>
<protein>
    <recommendedName>
        <fullName evidence="6">Glycerol operon regulatory protein</fullName>
    </recommendedName>
</protein>
<dbReference type="GO" id="GO:0003700">
    <property type="term" value="F:DNA-binding transcription factor activity"/>
    <property type="evidence" value="ECO:0007669"/>
    <property type="project" value="TreeGrafter"/>
</dbReference>
<feature type="domain" description="IclR-ED" evidence="8">
    <location>
        <begin position="74"/>
        <end position="241"/>
    </location>
</feature>
<dbReference type="FunFam" id="1.10.10.10:FF:000056">
    <property type="entry name" value="IclR family transcriptional regulator"/>
    <property type="match status" value="1"/>
</dbReference>